<evidence type="ECO:0000313" key="6">
    <source>
        <dbReference type="Proteomes" id="UP000187148"/>
    </source>
</evidence>
<evidence type="ECO:0000256" key="1">
    <source>
        <dbReference type="ARBA" id="ARBA00023015"/>
    </source>
</evidence>
<dbReference type="InterPro" id="IPR002577">
    <property type="entry name" value="HTH_HxlR"/>
</dbReference>
<keyword evidence="6" id="KW-1185">Reference proteome</keyword>
<evidence type="ECO:0000313" key="5">
    <source>
        <dbReference type="EMBL" id="APZ04217.1"/>
    </source>
</evidence>
<dbReference type="GO" id="GO:0006355">
    <property type="term" value="P:regulation of DNA-templated transcription"/>
    <property type="evidence" value="ECO:0007669"/>
    <property type="project" value="UniProtKB-ARBA"/>
</dbReference>
<dbReference type="Pfam" id="PF01638">
    <property type="entry name" value="HxlR"/>
    <property type="match status" value="1"/>
</dbReference>
<dbReference type="CDD" id="cd00090">
    <property type="entry name" value="HTH_ARSR"/>
    <property type="match status" value="1"/>
</dbReference>
<dbReference type="KEGG" id="kco:BWI95_03625"/>
<dbReference type="AlphaFoldDB" id="A0A807LAF3"/>
<name>A0A807LAF3_9ENTR</name>
<evidence type="ECO:0000256" key="3">
    <source>
        <dbReference type="ARBA" id="ARBA00023163"/>
    </source>
</evidence>
<keyword evidence="1" id="KW-0805">Transcription regulation</keyword>
<sequence>MSDNDQNDIAEFGQPCPIRDVLNQIGDQWSLLILEALAERTLRFNELNREIGDISRQMLSRTLKRLETDGYVSRTVYAEVPPRVEYTLTPLGRSFLEPMQKLIQWADENHADICRSRRRQHEQQQEQARG</sequence>
<dbReference type="PANTHER" id="PTHR33204:SF39">
    <property type="entry name" value="TRANSCRIPTIONAL REGULATORY PROTEIN"/>
    <property type="match status" value="1"/>
</dbReference>
<proteinExistence type="predicted"/>
<dbReference type="PROSITE" id="PS51118">
    <property type="entry name" value="HTH_HXLR"/>
    <property type="match status" value="1"/>
</dbReference>
<accession>A0A807LAF3</accession>
<dbReference type="InterPro" id="IPR036388">
    <property type="entry name" value="WH-like_DNA-bd_sf"/>
</dbReference>
<dbReference type="EMBL" id="CP019445">
    <property type="protein sequence ID" value="APZ04217.1"/>
    <property type="molecule type" value="Genomic_DNA"/>
</dbReference>
<dbReference type="RefSeq" id="WP_054803060.1">
    <property type="nucleotide sequence ID" value="NZ_CP019445.1"/>
</dbReference>
<reference evidence="5 6" key="1">
    <citation type="submission" date="2017-01" db="EMBL/GenBank/DDBJ databases">
        <authorList>
            <person name="Cao J.-M."/>
        </authorList>
    </citation>
    <scope>NUCLEOTIDE SEQUENCE [LARGE SCALE GENOMIC DNA]</scope>
    <source>
        <strain evidence="5 6">888-76</strain>
    </source>
</reference>
<dbReference type="Proteomes" id="UP000187148">
    <property type="component" value="Chromosome"/>
</dbReference>
<feature type="domain" description="HTH hxlR-type" evidence="4">
    <location>
        <begin position="16"/>
        <end position="114"/>
    </location>
</feature>
<evidence type="ECO:0000259" key="4">
    <source>
        <dbReference type="PROSITE" id="PS51118"/>
    </source>
</evidence>
<dbReference type="SUPFAM" id="SSF46785">
    <property type="entry name" value="Winged helix' DNA-binding domain"/>
    <property type="match status" value="1"/>
</dbReference>
<dbReference type="PANTHER" id="PTHR33204">
    <property type="entry name" value="TRANSCRIPTIONAL REGULATOR, MARR FAMILY"/>
    <property type="match status" value="1"/>
</dbReference>
<gene>
    <name evidence="5" type="ORF">BWI95_03625</name>
</gene>
<dbReference type="GO" id="GO:0003677">
    <property type="term" value="F:DNA binding"/>
    <property type="evidence" value="ECO:0007669"/>
    <property type="project" value="UniProtKB-KW"/>
</dbReference>
<protein>
    <submittedName>
        <fullName evidence="5">Transcriptional regulator</fullName>
    </submittedName>
</protein>
<keyword evidence="3" id="KW-0804">Transcription</keyword>
<keyword evidence="2" id="KW-0238">DNA-binding</keyword>
<organism evidence="5 6">
    <name type="scientific">Kosakonia cowanii JCM 10956 = DSM 18146</name>
    <dbReference type="NCBI Taxonomy" id="1300165"/>
    <lineage>
        <taxon>Bacteria</taxon>
        <taxon>Pseudomonadati</taxon>
        <taxon>Pseudomonadota</taxon>
        <taxon>Gammaproteobacteria</taxon>
        <taxon>Enterobacterales</taxon>
        <taxon>Enterobacteriaceae</taxon>
        <taxon>Kosakonia</taxon>
    </lineage>
</organism>
<dbReference type="Gene3D" id="1.10.10.10">
    <property type="entry name" value="Winged helix-like DNA-binding domain superfamily/Winged helix DNA-binding domain"/>
    <property type="match status" value="1"/>
</dbReference>
<dbReference type="InterPro" id="IPR036390">
    <property type="entry name" value="WH_DNA-bd_sf"/>
</dbReference>
<evidence type="ECO:0000256" key="2">
    <source>
        <dbReference type="ARBA" id="ARBA00023125"/>
    </source>
</evidence>
<dbReference type="InterPro" id="IPR011991">
    <property type="entry name" value="ArsR-like_HTH"/>
</dbReference>